<evidence type="ECO:0000313" key="6">
    <source>
        <dbReference type="Proteomes" id="UP001303115"/>
    </source>
</evidence>
<comment type="similarity">
    <text evidence="1">Belongs to the NmrA-type oxidoreductase family. Isoflavone reductase subfamily.</text>
</comment>
<evidence type="ECO:0000313" key="5">
    <source>
        <dbReference type="EMBL" id="KAK4039728.1"/>
    </source>
</evidence>
<evidence type="ECO:0000256" key="2">
    <source>
        <dbReference type="ARBA" id="ARBA00022857"/>
    </source>
</evidence>
<dbReference type="InterPro" id="IPR008030">
    <property type="entry name" value="NmrA-like"/>
</dbReference>
<evidence type="ECO:0000256" key="1">
    <source>
        <dbReference type="ARBA" id="ARBA00005725"/>
    </source>
</evidence>
<dbReference type="AlphaFoldDB" id="A0AAN6SRU8"/>
<evidence type="ECO:0000256" key="3">
    <source>
        <dbReference type="ARBA" id="ARBA00023002"/>
    </source>
</evidence>
<feature type="domain" description="NmrA-like" evidence="4">
    <location>
        <begin position="2"/>
        <end position="232"/>
    </location>
</feature>
<dbReference type="SUPFAM" id="SSF51735">
    <property type="entry name" value="NAD(P)-binding Rossmann-fold domains"/>
    <property type="match status" value="1"/>
</dbReference>
<name>A0AAN6SRU8_9PEZI</name>
<gene>
    <name evidence="5" type="ORF">C8A01DRAFT_16308</name>
</gene>
<proteinExistence type="inferred from homology"/>
<keyword evidence="3" id="KW-0560">Oxidoreductase</keyword>
<dbReference type="PANTHER" id="PTHR47706:SF4">
    <property type="entry name" value="NMRA-LIKE DOMAIN-CONTAINING PROTEIN"/>
    <property type="match status" value="1"/>
</dbReference>
<dbReference type="PANTHER" id="PTHR47706">
    <property type="entry name" value="NMRA-LIKE FAMILY PROTEIN"/>
    <property type="match status" value="1"/>
</dbReference>
<dbReference type="Pfam" id="PF05368">
    <property type="entry name" value="NmrA"/>
    <property type="match status" value="1"/>
</dbReference>
<keyword evidence="2" id="KW-0521">NADP</keyword>
<dbReference type="Proteomes" id="UP001303115">
    <property type="component" value="Unassembled WGS sequence"/>
</dbReference>
<comment type="caution">
    <text evidence="5">The sequence shown here is derived from an EMBL/GenBank/DDBJ whole genome shotgun (WGS) entry which is preliminary data.</text>
</comment>
<dbReference type="InterPro" id="IPR036291">
    <property type="entry name" value="NAD(P)-bd_dom_sf"/>
</dbReference>
<reference evidence="6" key="1">
    <citation type="journal article" date="2023" name="Mol. Phylogenet. Evol.">
        <title>Genome-scale phylogeny and comparative genomics of the fungal order Sordariales.</title>
        <authorList>
            <person name="Hensen N."/>
            <person name="Bonometti L."/>
            <person name="Westerberg I."/>
            <person name="Brannstrom I.O."/>
            <person name="Guillou S."/>
            <person name="Cros-Aarteil S."/>
            <person name="Calhoun S."/>
            <person name="Haridas S."/>
            <person name="Kuo A."/>
            <person name="Mondo S."/>
            <person name="Pangilinan J."/>
            <person name="Riley R."/>
            <person name="LaButti K."/>
            <person name="Andreopoulos B."/>
            <person name="Lipzen A."/>
            <person name="Chen C."/>
            <person name="Yan M."/>
            <person name="Daum C."/>
            <person name="Ng V."/>
            <person name="Clum A."/>
            <person name="Steindorff A."/>
            <person name="Ohm R.A."/>
            <person name="Martin F."/>
            <person name="Silar P."/>
            <person name="Natvig D.O."/>
            <person name="Lalanne C."/>
            <person name="Gautier V."/>
            <person name="Ament-Velasquez S.L."/>
            <person name="Kruys A."/>
            <person name="Hutchinson M.I."/>
            <person name="Powell A.J."/>
            <person name="Barry K."/>
            <person name="Miller A.N."/>
            <person name="Grigoriev I.V."/>
            <person name="Debuchy R."/>
            <person name="Gladieux P."/>
            <person name="Hiltunen Thoren M."/>
            <person name="Johannesson H."/>
        </authorList>
    </citation>
    <scope>NUCLEOTIDE SEQUENCE [LARGE SCALE GENOMIC DNA]</scope>
    <source>
        <strain evidence="6">CBS 284.82</strain>
    </source>
</reference>
<organism evidence="5 6">
    <name type="scientific">Parachaetomium inaequale</name>
    <dbReference type="NCBI Taxonomy" id="2588326"/>
    <lineage>
        <taxon>Eukaryota</taxon>
        <taxon>Fungi</taxon>
        <taxon>Dikarya</taxon>
        <taxon>Ascomycota</taxon>
        <taxon>Pezizomycotina</taxon>
        <taxon>Sordariomycetes</taxon>
        <taxon>Sordariomycetidae</taxon>
        <taxon>Sordariales</taxon>
        <taxon>Chaetomiaceae</taxon>
        <taxon>Parachaetomium</taxon>
    </lineage>
</organism>
<keyword evidence="6" id="KW-1185">Reference proteome</keyword>
<sequence>MSVIAVAGGTGKLGRAIVDVLVSEGKHTTVVLARETSEAKEKEIGTRILAVNYGDIDALATVLETNKVEVVISTIDIGQGAESEHALIQAAAKSSITKRYIPSIWGTKYTEQMTTYFPFAKIKIGIIEALEATSLEYTSVLNGYFSDYFFVPKVKSYMPPIPLVLDIANNFAAIPGSGDVPVVFTHTFDVARFVAALVKQPRWEKESYIVGDRVTWNEFLRLAEEAKSTKFTVVHDSLEKLGTGQITELPSHPSLYPFFPKQMLQGFFAAFGIMFEQGDFDLRPVRSLNDDFPDIKPRTVKELVLEAWKEA</sequence>
<dbReference type="EMBL" id="MU854393">
    <property type="protein sequence ID" value="KAK4039728.1"/>
    <property type="molecule type" value="Genomic_DNA"/>
</dbReference>
<dbReference type="Gene3D" id="3.40.50.720">
    <property type="entry name" value="NAD(P)-binding Rossmann-like Domain"/>
    <property type="match status" value="1"/>
</dbReference>
<dbReference type="InterPro" id="IPR051609">
    <property type="entry name" value="NmrA/Isoflavone_reductase-like"/>
</dbReference>
<accession>A0AAN6SRU8</accession>
<evidence type="ECO:0000259" key="4">
    <source>
        <dbReference type="Pfam" id="PF05368"/>
    </source>
</evidence>
<dbReference type="GO" id="GO:0016491">
    <property type="term" value="F:oxidoreductase activity"/>
    <property type="evidence" value="ECO:0007669"/>
    <property type="project" value="UniProtKB-KW"/>
</dbReference>
<protein>
    <submittedName>
        <fullName evidence="5">NAD(P)-binding protein</fullName>
    </submittedName>
</protein>
<dbReference type="Gene3D" id="3.90.25.10">
    <property type="entry name" value="UDP-galactose 4-epimerase, domain 1"/>
    <property type="match status" value="1"/>
</dbReference>